<keyword evidence="7" id="KW-0067">ATP-binding</keyword>
<organism evidence="14 17">
    <name type="scientific">Methanothrix harundinacea</name>
    <dbReference type="NCBI Taxonomy" id="301375"/>
    <lineage>
        <taxon>Archaea</taxon>
        <taxon>Methanobacteriati</taxon>
        <taxon>Methanobacteriota</taxon>
        <taxon>Stenosarchaea group</taxon>
        <taxon>Methanomicrobia</taxon>
        <taxon>Methanotrichales</taxon>
        <taxon>Methanotrichaceae</taxon>
        <taxon>Methanothrix</taxon>
    </lineage>
</organism>
<sequence>MGFRKYKYNQIHRTSAMNLEELLRSRRAEILAIAEKYGVRNVRIFGSVARGEADDESDVDLLVEPMPGFTLLKSSAMSRELERLLGRRVDVVSERGLRERIRDRVLKEAVPL</sequence>
<evidence type="ECO:0000256" key="1">
    <source>
        <dbReference type="ARBA" id="ARBA00001946"/>
    </source>
</evidence>
<dbReference type="GO" id="GO:0070733">
    <property type="term" value="F:AMPylase activity"/>
    <property type="evidence" value="ECO:0007669"/>
    <property type="project" value="UniProtKB-EC"/>
</dbReference>
<evidence type="ECO:0000256" key="6">
    <source>
        <dbReference type="ARBA" id="ARBA00022741"/>
    </source>
</evidence>
<dbReference type="InterPro" id="IPR043519">
    <property type="entry name" value="NT_sf"/>
</dbReference>
<dbReference type="Proteomes" id="UP000053961">
    <property type="component" value="Unassembled WGS sequence"/>
</dbReference>
<feature type="domain" description="Polymerase nucleotidyl transferase" evidence="13">
    <location>
        <begin position="33"/>
        <end position="109"/>
    </location>
</feature>
<proteinExistence type="inferred from homology"/>
<dbReference type="Proteomes" id="UP000057043">
    <property type="component" value="Unassembled WGS sequence"/>
</dbReference>
<dbReference type="Gene3D" id="3.30.460.10">
    <property type="entry name" value="Beta Polymerase, domain 2"/>
    <property type="match status" value="1"/>
</dbReference>
<evidence type="ECO:0000256" key="9">
    <source>
        <dbReference type="ARBA" id="ARBA00034531"/>
    </source>
</evidence>
<keyword evidence="2" id="KW-1277">Toxin-antitoxin system</keyword>
<comment type="catalytic activity">
    <reaction evidence="12">
        <text>L-tyrosyl-[protein] + ATP = O-(5'-adenylyl)-L-tyrosyl-[protein] + diphosphate</text>
        <dbReference type="Rhea" id="RHEA:54288"/>
        <dbReference type="Rhea" id="RHEA-COMP:10136"/>
        <dbReference type="Rhea" id="RHEA-COMP:13846"/>
        <dbReference type="ChEBI" id="CHEBI:30616"/>
        <dbReference type="ChEBI" id="CHEBI:33019"/>
        <dbReference type="ChEBI" id="CHEBI:46858"/>
        <dbReference type="ChEBI" id="CHEBI:83624"/>
        <dbReference type="EC" id="2.7.7.108"/>
    </reaction>
</comment>
<evidence type="ECO:0000256" key="11">
    <source>
        <dbReference type="ARBA" id="ARBA00047518"/>
    </source>
</evidence>
<dbReference type="AlphaFoldDB" id="A0A101FUQ6"/>
<evidence type="ECO:0000256" key="3">
    <source>
        <dbReference type="ARBA" id="ARBA00022679"/>
    </source>
</evidence>
<evidence type="ECO:0000256" key="10">
    <source>
        <dbReference type="ARBA" id="ARBA00038276"/>
    </source>
</evidence>
<dbReference type="EMBL" id="LGHB01000032">
    <property type="protein sequence ID" value="KUK95544.1"/>
    <property type="molecule type" value="Genomic_DNA"/>
</dbReference>
<evidence type="ECO:0000256" key="2">
    <source>
        <dbReference type="ARBA" id="ARBA00022649"/>
    </source>
</evidence>
<dbReference type="SUPFAM" id="SSF81301">
    <property type="entry name" value="Nucleotidyltransferase"/>
    <property type="match status" value="1"/>
</dbReference>
<dbReference type="GO" id="GO:0046872">
    <property type="term" value="F:metal ion binding"/>
    <property type="evidence" value="ECO:0007669"/>
    <property type="project" value="UniProtKB-KW"/>
</dbReference>
<dbReference type="PANTHER" id="PTHR33571">
    <property type="entry name" value="SSL8005 PROTEIN"/>
    <property type="match status" value="1"/>
</dbReference>
<evidence type="ECO:0000313" key="14">
    <source>
        <dbReference type="EMBL" id="KUK44609.1"/>
    </source>
</evidence>
<keyword evidence="8" id="KW-0460">Magnesium</keyword>
<comment type="similarity">
    <text evidence="10">Belongs to the MntA antitoxin family.</text>
</comment>
<dbReference type="GO" id="GO:0005524">
    <property type="term" value="F:ATP binding"/>
    <property type="evidence" value="ECO:0007669"/>
    <property type="project" value="UniProtKB-KW"/>
</dbReference>
<evidence type="ECO:0000259" key="13">
    <source>
        <dbReference type="Pfam" id="PF01909"/>
    </source>
</evidence>
<evidence type="ECO:0000256" key="5">
    <source>
        <dbReference type="ARBA" id="ARBA00022723"/>
    </source>
</evidence>
<keyword evidence="6" id="KW-0547">Nucleotide-binding</keyword>
<dbReference type="PANTHER" id="PTHR33571:SF12">
    <property type="entry name" value="BSL3053 PROTEIN"/>
    <property type="match status" value="1"/>
</dbReference>
<protein>
    <recommendedName>
        <fullName evidence="9">protein adenylyltransferase</fullName>
        <ecNumber evidence="9">2.7.7.108</ecNumber>
    </recommendedName>
</protein>
<accession>A0A101FUQ6</accession>
<comment type="caution">
    <text evidence="14">The sequence shown here is derived from an EMBL/GenBank/DDBJ whole genome shotgun (WGS) entry which is preliminary data.</text>
</comment>
<dbReference type="InterPro" id="IPR052038">
    <property type="entry name" value="Type-VII_TA_antitoxin"/>
</dbReference>
<evidence type="ECO:0000313" key="16">
    <source>
        <dbReference type="Proteomes" id="UP000053961"/>
    </source>
</evidence>
<dbReference type="EC" id="2.7.7.108" evidence="9"/>
<evidence type="ECO:0000256" key="7">
    <source>
        <dbReference type="ARBA" id="ARBA00022840"/>
    </source>
</evidence>
<dbReference type="Pfam" id="PF01909">
    <property type="entry name" value="NTP_transf_2"/>
    <property type="match status" value="1"/>
</dbReference>
<dbReference type="EMBL" id="LGFT01000021">
    <property type="protein sequence ID" value="KUK44609.1"/>
    <property type="molecule type" value="Genomic_DNA"/>
</dbReference>
<dbReference type="PATRIC" id="fig|301375.6.peg.946"/>
<keyword evidence="3" id="KW-0808">Transferase</keyword>
<evidence type="ECO:0000256" key="4">
    <source>
        <dbReference type="ARBA" id="ARBA00022695"/>
    </source>
</evidence>
<dbReference type="CDD" id="cd05403">
    <property type="entry name" value="NT_KNTase_like"/>
    <property type="match status" value="1"/>
</dbReference>
<dbReference type="InterPro" id="IPR002934">
    <property type="entry name" value="Polymerase_NTP_transf_dom"/>
</dbReference>
<keyword evidence="5" id="KW-0479">Metal-binding</keyword>
<reference evidence="15" key="1">
    <citation type="journal article" date="2015" name="MBio">
        <title>Genome-resolved metagenomic analysis reveals roles for candidate phyla and other microbial community members in biogeochemical transformations in oil reservoirs.</title>
        <authorList>
            <person name="Hu P."/>
            <person name="Tom L."/>
            <person name="Singh A."/>
            <person name="Thomas B.C."/>
            <person name="Baker B.J."/>
            <person name="Piceno Y.M."/>
            <person name="Andersen G.L."/>
            <person name="Banfield J.F."/>
        </authorList>
    </citation>
    <scope>NUCLEOTIDE SEQUENCE [LARGE SCALE GENOMIC DNA]</scope>
    <source>
        <strain evidence="15">56_747</strain>
    </source>
</reference>
<keyword evidence="4" id="KW-0548">Nucleotidyltransferase</keyword>
<reference evidence="16 17" key="2">
    <citation type="journal article" date="2015" name="MBio">
        <title>Genome-Resolved Metagenomic Analysis Reveals Roles for Candidate Phyla and Other Microbial Community Members in Biogeochemical Transformations in Oil Reservoirs.</title>
        <authorList>
            <person name="Hu P."/>
            <person name="Tom L."/>
            <person name="Singh A."/>
            <person name="Thomas B.C."/>
            <person name="Baker B.J."/>
            <person name="Piceno Y.M."/>
            <person name="Andersen G.L."/>
            <person name="Banfield J.F."/>
        </authorList>
    </citation>
    <scope>NUCLEOTIDE SEQUENCE [LARGE SCALE GENOMIC DNA]</scope>
    <source>
        <strain evidence="14">57_489</strain>
    </source>
</reference>
<evidence type="ECO:0000256" key="12">
    <source>
        <dbReference type="ARBA" id="ARBA00048696"/>
    </source>
</evidence>
<evidence type="ECO:0000256" key="8">
    <source>
        <dbReference type="ARBA" id="ARBA00022842"/>
    </source>
</evidence>
<name>A0A101FUQ6_9EURY</name>
<comment type="catalytic activity">
    <reaction evidence="11">
        <text>O-(5'-adenylyl)-L-tyrosyl-[protein] + ATP = O-[5'-(adenylyl-(5'-&gt;3')-adenylyl)]-L-tyrosyl-[protein] + diphosphate</text>
        <dbReference type="Rhea" id="RHEA:66528"/>
        <dbReference type="Rhea" id="RHEA-COMP:13846"/>
        <dbReference type="Rhea" id="RHEA-COMP:17046"/>
        <dbReference type="ChEBI" id="CHEBI:30616"/>
        <dbReference type="ChEBI" id="CHEBI:33019"/>
        <dbReference type="ChEBI" id="CHEBI:83624"/>
        <dbReference type="ChEBI" id="CHEBI:167160"/>
    </reaction>
</comment>
<gene>
    <name evidence="14" type="ORF">XD72_1061</name>
    <name evidence="15" type="ORF">XE07_1742</name>
</gene>
<evidence type="ECO:0000313" key="15">
    <source>
        <dbReference type="EMBL" id="KUK95544.1"/>
    </source>
</evidence>
<comment type="cofactor">
    <cofactor evidence="1">
        <name>Mg(2+)</name>
        <dbReference type="ChEBI" id="CHEBI:18420"/>
    </cofactor>
</comment>
<evidence type="ECO:0000313" key="17">
    <source>
        <dbReference type="Proteomes" id="UP000057043"/>
    </source>
</evidence>